<keyword evidence="3" id="KW-0732">Signal</keyword>
<name>A0A1T4MW95_9ENTE</name>
<evidence type="ECO:0000259" key="4">
    <source>
        <dbReference type="Pfam" id="PF06030"/>
    </source>
</evidence>
<feature type="compositionally biased region" description="Basic and acidic residues" evidence="1">
    <location>
        <begin position="347"/>
        <end position="368"/>
    </location>
</feature>
<keyword evidence="7" id="KW-1185">Reference proteome</keyword>
<feature type="transmembrane region" description="Helical" evidence="2">
    <location>
        <begin position="313"/>
        <end position="334"/>
    </location>
</feature>
<feature type="domain" description="WxL Interacting Protein host binding" evidence="5">
    <location>
        <begin position="167"/>
        <end position="292"/>
    </location>
</feature>
<gene>
    <name evidence="6" type="ORF">SAMN02745116_01222</name>
</gene>
<feature type="chain" id="PRO_5012933551" evidence="3">
    <location>
        <begin position="29"/>
        <end position="379"/>
    </location>
</feature>
<reference evidence="6 7" key="1">
    <citation type="submission" date="2017-02" db="EMBL/GenBank/DDBJ databases">
        <authorList>
            <person name="Peterson S.W."/>
        </authorList>
    </citation>
    <scope>NUCLEOTIDE SEQUENCE [LARGE SCALE GENOMIC DNA]</scope>
    <source>
        <strain evidence="6 7">ATCC BAA-1030</strain>
    </source>
</reference>
<accession>A0A1T4MW95</accession>
<protein>
    <submittedName>
        <fullName evidence="6">Uncharacterized protein</fullName>
    </submittedName>
</protein>
<dbReference type="Pfam" id="PF11797">
    <property type="entry name" value="WxLIP_HBD"/>
    <property type="match status" value="1"/>
</dbReference>
<dbReference type="STRING" id="263852.SAMN02745116_01222"/>
<dbReference type="Proteomes" id="UP000190328">
    <property type="component" value="Unassembled WGS sequence"/>
</dbReference>
<dbReference type="EMBL" id="FUXI01000012">
    <property type="protein sequence ID" value="SJZ71114.1"/>
    <property type="molecule type" value="Genomic_DNA"/>
</dbReference>
<evidence type="ECO:0000256" key="2">
    <source>
        <dbReference type="SAM" id="Phobius"/>
    </source>
</evidence>
<evidence type="ECO:0000259" key="5">
    <source>
        <dbReference type="Pfam" id="PF11797"/>
    </source>
</evidence>
<organism evidence="6 7">
    <name type="scientific">Pilibacter termitis</name>
    <dbReference type="NCBI Taxonomy" id="263852"/>
    <lineage>
        <taxon>Bacteria</taxon>
        <taxon>Bacillati</taxon>
        <taxon>Bacillota</taxon>
        <taxon>Bacilli</taxon>
        <taxon>Lactobacillales</taxon>
        <taxon>Enterococcaceae</taxon>
        <taxon>Pilibacter</taxon>
    </lineage>
</organism>
<keyword evidence="2" id="KW-1133">Transmembrane helix</keyword>
<dbReference type="InterPro" id="IPR010317">
    <property type="entry name" value="WxLIP_PGBD"/>
</dbReference>
<dbReference type="AlphaFoldDB" id="A0A1T4MW95"/>
<keyword evidence="2" id="KW-0472">Membrane</keyword>
<evidence type="ECO:0000313" key="7">
    <source>
        <dbReference type="Proteomes" id="UP000190328"/>
    </source>
</evidence>
<dbReference type="Pfam" id="PF06030">
    <property type="entry name" value="WxLIP_PGBD"/>
    <property type="match status" value="1"/>
</dbReference>
<keyword evidence="2" id="KW-0812">Transmembrane</keyword>
<evidence type="ECO:0000256" key="3">
    <source>
        <dbReference type="SAM" id="SignalP"/>
    </source>
</evidence>
<evidence type="ECO:0000313" key="6">
    <source>
        <dbReference type="EMBL" id="SJZ71114.1"/>
    </source>
</evidence>
<proteinExistence type="predicted"/>
<feature type="domain" description="WxL Interacting Protein peptidoglycan binding" evidence="4">
    <location>
        <begin position="45"/>
        <end position="157"/>
    </location>
</feature>
<feature type="signal peptide" evidence="3">
    <location>
        <begin position="1"/>
        <end position="28"/>
    </location>
</feature>
<feature type="region of interest" description="Disordered" evidence="1">
    <location>
        <begin position="347"/>
        <end position="379"/>
    </location>
</feature>
<dbReference type="InterPro" id="IPR021759">
    <property type="entry name" value="WxLIP_HBD"/>
</dbReference>
<evidence type="ECO:0000256" key="1">
    <source>
        <dbReference type="SAM" id="MobiDB-lite"/>
    </source>
</evidence>
<sequence length="379" mass="43525">MNMKKLGKFIALAFIATLFTTLPFTTKAEDKKNQSPVGYFIGIRPSELQRDKNKTYFDLRVKPDTKTTLDLIITNTSDKDAKFHVGFGRAGTNSNQVITYDDKTENKEKAPADIKDMVKVTKTQVEIKAKSDVTVPIELDVKGAKWDGMIAGGITVTKVLEEQKEGYNNVYSYLKALALTQNDTKITPELKLNGEKGVANFGYNQIAVNLSNIEPVAFELEKIEGTITSEKDNSKVTVKKGEGQVAPNSSFDVLYDYKEVVPKGWYNLDMWVYAKNGQKWHFTNRFEIKEVKENYVDAMIQQGLMKEDKGIPWWMWLIAGLLLLLLFFLFFILFKRRKKEKEEEKQRAQMKELLDAKEQEKREKERERRKARRSGEAQA</sequence>